<organism evidence="5 6">
    <name type="scientific">Catenulispora pinistramenti</name>
    <dbReference type="NCBI Taxonomy" id="2705254"/>
    <lineage>
        <taxon>Bacteria</taxon>
        <taxon>Bacillati</taxon>
        <taxon>Actinomycetota</taxon>
        <taxon>Actinomycetes</taxon>
        <taxon>Catenulisporales</taxon>
        <taxon>Catenulisporaceae</taxon>
        <taxon>Catenulispora</taxon>
    </lineage>
</organism>
<feature type="domain" description="HTH marR-type" evidence="4">
    <location>
        <begin position="19"/>
        <end position="151"/>
    </location>
</feature>
<dbReference type="InterPro" id="IPR000835">
    <property type="entry name" value="HTH_MarR-typ"/>
</dbReference>
<comment type="caution">
    <text evidence="5">The sequence shown here is derived from an EMBL/GenBank/DDBJ whole genome shotgun (WGS) entry which is preliminary data.</text>
</comment>
<dbReference type="SMART" id="SM00347">
    <property type="entry name" value="HTH_MARR"/>
    <property type="match status" value="1"/>
</dbReference>
<dbReference type="PROSITE" id="PS50995">
    <property type="entry name" value="HTH_MARR_2"/>
    <property type="match status" value="1"/>
</dbReference>
<dbReference type="PANTHER" id="PTHR39515">
    <property type="entry name" value="CONSERVED PROTEIN"/>
    <property type="match status" value="1"/>
</dbReference>
<dbReference type="RefSeq" id="WP_212017849.1">
    <property type="nucleotide sequence ID" value="NZ_JAAFYZ010000184.1"/>
</dbReference>
<keyword evidence="2" id="KW-0238">DNA-binding</keyword>
<keyword evidence="3" id="KW-0804">Transcription</keyword>
<dbReference type="InterPro" id="IPR052526">
    <property type="entry name" value="HTH-type_Bedaq_tolerance"/>
</dbReference>
<dbReference type="Proteomes" id="UP000730482">
    <property type="component" value="Unassembled WGS sequence"/>
</dbReference>
<evidence type="ECO:0000313" key="5">
    <source>
        <dbReference type="EMBL" id="MBS2552354.1"/>
    </source>
</evidence>
<dbReference type="PANTHER" id="PTHR39515:SF2">
    <property type="entry name" value="HTH-TYPE TRANSCRIPTIONAL REGULATOR RV0880"/>
    <property type="match status" value="1"/>
</dbReference>
<dbReference type="PROSITE" id="PS01117">
    <property type="entry name" value="HTH_MARR_1"/>
    <property type="match status" value="1"/>
</dbReference>
<sequence>MNESAPAVDDIPEDASAAAMATFVAIRRLTRRLRALPGDSGLTSAQVSALVRLGKVDSATVGELAGSEQVSHQAMVKVVAVLEQAGLVRRDPDPTDGRRQLISLTEAGQPRAQGERHARQEWLARALAEHGTPEEIRALLVAAELLGKVADSL</sequence>
<evidence type="ECO:0000256" key="3">
    <source>
        <dbReference type="ARBA" id="ARBA00023163"/>
    </source>
</evidence>
<proteinExistence type="predicted"/>
<keyword evidence="1" id="KW-0805">Transcription regulation</keyword>
<protein>
    <submittedName>
        <fullName evidence="5">MarR family transcriptional regulator</fullName>
    </submittedName>
</protein>
<dbReference type="InterPro" id="IPR036388">
    <property type="entry name" value="WH-like_DNA-bd_sf"/>
</dbReference>
<evidence type="ECO:0000259" key="4">
    <source>
        <dbReference type="PROSITE" id="PS50995"/>
    </source>
</evidence>
<reference evidence="5 6" key="1">
    <citation type="submission" date="2020-02" db="EMBL/GenBank/DDBJ databases">
        <title>Acidophilic actinobacteria isolated from forest soil.</title>
        <authorList>
            <person name="Golinska P."/>
        </authorList>
    </citation>
    <scope>NUCLEOTIDE SEQUENCE [LARGE SCALE GENOMIC DNA]</scope>
    <source>
        <strain evidence="5 6">NL8</strain>
    </source>
</reference>
<dbReference type="Gene3D" id="1.10.10.10">
    <property type="entry name" value="Winged helix-like DNA-binding domain superfamily/Winged helix DNA-binding domain"/>
    <property type="match status" value="1"/>
</dbReference>
<evidence type="ECO:0000256" key="2">
    <source>
        <dbReference type="ARBA" id="ARBA00023125"/>
    </source>
</evidence>
<dbReference type="EMBL" id="JAAFYZ010000184">
    <property type="protein sequence ID" value="MBS2552354.1"/>
    <property type="molecule type" value="Genomic_DNA"/>
</dbReference>
<dbReference type="InterPro" id="IPR036390">
    <property type="entry name" value="WH_DNA-bd_sf"/>
</dbReference>
<evidence type="ECO:0000313" key="6">
    <source>
        <dbReference type="Proteomes" id="UP000730482"/>
    </source>
</evidence>
<name>A0ABS5L202_9ACTN</name>
<dbReference type="InterPro" id="IPR023187">
    <property type="entry name" value="Tscrpt_reg_MarR-type_CS"/>
</dbReference>
<evidence type="ECO:0000256" key="1">
    <source>
        <dbReference type="ARBA" id="ARBA00023015"/>
    </source>
</evidence>
<accession>A0ABS5L202</accession>
<dbReference type="Pfam" id="PF12802">
    <property type="entry name" value="MarR_2"/>
    <property type="match status" value="1"/>
</dbReference>
<dbReference type="SUPFAM" id="SSF46785">
    <property type="entry name" value="Winged helix' DNA-binding domain"/>
    <property type="match status" value="1"/>
</dbReference>
<keyword evidence="6" id="KW-1185">Reference proteome</keyword>
<gene>
    <name evidence="5" type="ORF">KGQ19_36420</name>
</gene>